<keyword evidence="2" id="KW-1185">Reference proteome</keyword>
<dbReference type="RefSeq" id="WP_321551031.1">
    <property type="nucleotide sequence ID" value="NZ_JAXIVS010000019.1"/>
</dbReference>
<sequence>MKRFVIVFSNEPEDAAPWVARACASAKLKFVDNDPITTEISRIPEAQKQFLQSNLPPGENPALAPHYQAALEKVAGRETRVGLYSLSWLLYLGQADGCVLDFSALESQRKQGLAAGMKQKDVDAYVAKFTQQMRDRASKHVPRERILELPAGEPEARKLELSADFIRKLG</sequence>
<evidence type="ECO:0000313" key="2">
    <source>
        <dbReference type="Proteomes" id="UP001291309"/>
    </source>
</evidence>
<organism evidence="1 2">
    <name type="scientific">Hyalangium rubrum</name>
    <dbReference type="NCBI Taxonomy" id="3103134"/>
    <lineage>
        <taxon>Bacteria</taxon>
        <taxon>Pseudomonadati</taxon>
        <taxon>Myxococcota</taxon>
        <taxon>Myxococcia</taxon>
        <taxon>Myxococcales</taxon>
        <taxon>Cystobacterineae</taxon>
        <taxon>Archangiaceae</taxon>
        <taxon>Hyalangium</taxon>
    </lineage>
</organism>
<proteinExistence type="predicted"/>
<dbReference type="EMBL" id="JAXIVS010000019">
    <property type="protein sequence ID" value="MDY7232320.1"/>
    <property type="molecule type" value="Genomic_DNA"/>
</dbReference>
<accession>A0ABU5HGC6</accession>
<dbReference type="Proteomes" id="UP001291309">
    <property type="component" value="Unassembled WGS sequence"/>
</dbReference>
<protein>
    <submittedName>
        <fullName evidence="1">Uncharacterized protein</fullName>
    </submittedName>
</protein>
<gene>
    <name evidence="1" type="ORF">SYV04_38380</name>
</gene>
<name>A0ABU5HGC6_9BACT</name>
<evidence type="ECO:0000313" key="1">
    <source>
        <dbReference type="EMBL" id="MDY7232320.1"/>
    </source>
</evidence>
<reference evidence="1 2" key="1">
    <citation type="submission" date="2023-12" db="EMBL/GenBank/DDBJ databases">
        <title>the genome sequence of Hyalangium sp. s54d21.</title>
        <authorList>
            <person name="Zhang X."/>
        </authorList>
    </citation>
    <scope>NUCLEOTIDE SEQUENCE [LARGE SCALE GENOMIC DNA]</scope>
    <source>
        <strain evidence="2">s54d21</strain>
    </source>
</reference>
<comment type="caution">
    <text evidence="1">The sequence shown here is derived from an EMBL/GenBank/DDBJ whole genome shotgun (WGS) entry which is preliminary data.</text>
</comment>